<dbReference type="GO" id="GO:0046872">
    <property type="term" value="F:metal ion binding"/>
    <property type="evidence" value="ECO:0007669"/>
    <property type="project" value="UniProtKB-KW"/>
</dbReference>
<evidence type="ECO:0000256" key="4">
    <source>
        <dbReference type="ARBA" id="ARBA00022842"/>
    </source>
</evidence>
<dbReference type="Gene3D" id="3.40.190.80">
    <property type="match status" value="1"/>
</dbReference>
<dbReference type="GO" id="GO:0008934">
    <property type="term" value="F:inositol monophosphate 1-phosphatase activity"/>
    <property type="evidence" value="ECO:0007669"/>
    <property type="project" value="TreeGrafter"/>
</dbReference>
<dbReference type="InterPro" id="IPR020583">
    <property type="entry name" value="Inositol_monoP_metal-BS"/>
</dbReference>
<reference evidence="6 7" key="1">
    <citation type="submission" date="2020-08" db="EMBL/GenBank/DDBJ databases">
        <title>Genomic Encyclopedia of Type Strains, Phase IV (KMG-IV): sequencing the most valuable type-strain genomes for metagenomic binning, comparative biology and taxonomic classification.</title>
        <authorList>
            <person name="Goeker M."/>
        </authorList>
    </citation>
    <scope>NUCLEOTIDE SEQUENCE [LARGE SCALE GENOMIC DNA]</scope>
    <source>
        <strain evidence="6 7">DSM 102238</strain>
    </source>
</reference>
<keyword evidence="3 6" id="KW-0378">Hydrolase</keyword>
<feature type="binding site" evidence="5">
    <location>
        <position position="89"/>
    </location>
    <ligand>
        <name>Mg(2+)</name>
        <dbReference type="ChEBI" id="CHEBI:18420"/>
        <label>1</label>
        <note>catalytic</note>
    </ligand>
</feature>
<feature type="binding site" evidence="5">
    <location>
        <position position="208"/>
    </location>
    <ligand>
        <name>Mg(2+)</name>
        <dbReference type="ChEBI" id="CHEBI:18420"/>
        <label>1</label>
        <note>catalytic</note>
    </ligand>
</feature>
<organism evidence="6 7">
    <name type="scientific">Aureimonas pseudogalii</name>
    <dbReference type="NCBI Taxonomy" id="1744844"/>
    <lineage>
        <taxon>Bacteria</taxon>
        <taxon>Pseudomonadati</taxon>
        <taxon>Pseudomonadota</taxon>
        <taxon>Alphaproteobacteria</taxon>
        <taxon>Hyphomicrobiales</taxon>
        <taxon>Aurantimonadaceae</taxon>
        <taxon>Aureimonas</taxon>
    </lineage>
</organism>
<dbReference type="InterPro" id="IPR000760">
    <property type="entry name" value="Inositol_monophosphatase-like"/>
</dbReference>
<comment type="similarity">
    <text evidence="1">Belongs to the inositol monophosphatase superfamily.</text>
</comment>
<dbReference type="Pfam" id="PF00459">
    <property type="entry name" value="Inositol_P"/>
    <property type="match status" value="1"/>
</dbReference>
<keyword evidence="4 5" id="KW-0460">Magnesium</keyword>
<dbReference type="EC" id="3.1.3.25" evidence="6"/>
<dbReference type="EMBL" id="JACIEK010000001">
    <property type="protein sequence ID" value="MBB3996628.1"/>
    <property type="molecule type" value="Genomic_DNA"/>
</dbReference>
<name>A0A7W6EEB1_9HYPH</name>
<dbReference type="Proteomes" id="UP000542776">
    <property type="component" value="Unassembled WGS sequence"/>
</dbReference>
<dbReference type="SUPFAM" id="SSF56655">
    <property type="entry name" value="Carbohydrate phosphatase"/>
    <property type="match status" value="1"/>
</dbReference>
<keyword evidence="7" id="KW-1185">Reference proteome</keyword>
<dbReference type="GO" id="GO:0046854">
    <property type="term" value="P:phosphatidylinositol phosphate biosynthetic process"/>
    <property type="evidence" value="ECO:0007669"/>
    <property type="project" value="InterPro"/>
</dbReference>
<evidence type="ECO:0000256" key="2">
    <source>
        <dbReference type="ARBA" id="ARBA00022723"/>
    </source>
</evidence>
<proteinExistence type="inferred from homology"/>
<evidence type="ECO:0000256" key="1">
    <source>
        <dbReference type="ARBA" id="ARBA00009759"/>
    </source>
</evidence>
<dbReference type="RefSeq" id="WP_183197417.1">
    <property type="nucleotide sequence ID" value="NZ_JACIEK010000001.1"/>
</dbReference>
<dbReference type="GO" id="GO:0006020">
    <property type="term" value="P:inositol metabolic process"/>
    <property type="evidence" value="ECO:0007669"/>
    <property type="project" value="TreeGrafter"/>
</dbReference>
<comment type="caution">
    <text evidence="6">The sequence shown here is derived from an EMBL/GenBank/DDBJ whole genome shotgun (WGS) entry which is preliminary data.</text>
</comment>
<keyword evidence="2 5" id="KW-0479">Metal-binding</keyword>
<feature type="binding site" evidence="5">
    <location>
        <position position="69"/>
    </location>
    <ligand>
        <name>Mg(2+)</name>
        <dbReference type="ChEBI" id="CHEBI:18420"/>
        <label>1</label>
        <note>catalytic</note>
    </ligand>
</feature>
<feature type="binding site" evidence="5">
    <location>
        <position position="90"/>
    </location>
    <ligand>
        <name>Mg(2+)</name>
        <dbReference type="ChEBI" id="CHEBI:18420"/>
        <label>2</label>
    </ligand>
</feature>
<dbReference type="Gene3D" id="3.30.540.10">
    <property type="entry name" value="Fructose-1,6-Bisphosphatase, subunit A, domain 1"/>
    <property type="match status" value="1"/>
</dbReference>
<dbReference type="PROSITE" id="PS00629">
    <property type="entry name" value="IMP_1"/>
    <property type="match status" value="1"/>
</dbReference>
<evidence type="ECO:0000256" key="5">
    <source>
        <dbReference type="PIRSR" id="PIRSR600760-2"/>
    </source>
</evidence>
<protein>
    <submittedName>
        <fullName evidence="6">Myo-inositol-1(Or 4)-monophosphatase</fullName>
        <ecNumber evidence="6">3.1.3.25</ecNumber>
    </submittedName>
</protein>
<dbReference type="PRINTS" id="PR00377">
    <property type="entry name" value="IMPHPHTASES"/>
</dbReference>
<evidence type="ECO:0000313" key="7">
    <source>
        <dbReference type="Proteomes" id="UP000542776"/>
    </source>
</evidence>
<dbReference type="GO" id="GO:0007165">
    <property type="term" value="P:signal transduction"/>
    <property type="evidence" value="ECO:0007669"/>
    <property type="project" value="TreeGrafter"/>
</dbReference>
<dbReference type="PANTHER" id="PTHR20854:SF4">
    <property type="entry name" value="INOSITOL-1-MONOPHOSPHATASE-RELATED"/>
    <property type="match status" value="1"/>
</dbReference>
<dbReference type="PROSITE" id="PS00630">
    <property type="entry name" value="IMP_2"/>
    <property type="match status" value="1"/>
</dbReference>
<evidence type="ECO:0000313" key="6">
    <source>
        <dbReference type="EMBL" id="MBB3996628.1"/>
    </source>
</evidence>
<gene>
    <name evidence="6" type="ORF">GGR04_000449</name>
</gene>
<comment type="cofactor">
    <cofactor evidence="5">
        <name>Mg(2+)</name>
        <dbReference type="ChEBI" id="CHEBI:18420"/>
    </cofactor>
</comment>
<accession>A0A7W6EEB1</accession>
<evidence type="ECO:0000256" key="3">
    <source>
        <dbReference type="ARBA" id="ARBA00022801"/>
    </source>
</evidence>
<sequence length="262" mass="27492">MADEGHLDDLALIADAAAEAGRIALGFWKRDPQVFWKGNSPVSEADFAADDHLRRTLLAARPTYGWISEETAARPAGEGEERFFVVDPIDGTRSFLRGETTWCISVAVIACGRPVAGVIDAPALREVLTATAGGPALLGGETISVAAPDPGSPLRLSMPDGMRRRLEAEHGARIAFQPGVPSLAWRLALVASGRLDGTLIGPRANDWDIAAGDLILERAGGALARLDAGRHLYNPASERHGVLVAGGVGHLDRLLAYGAAAA</sequence>
<dbReference type="CDD" id="cd01638">
    <property type="entry name" value="CysQ"/>
    <property type="match status" value="1"/>
</dbReference>
<feature type="binding site" evidence="5">
    <location>
        <position position="87"/>
    </location>
    <ligand>
        <name>Mg(2+)</name>
        <dbReference type="ChEBI" id="CHEBI:18420"/>
        <label>1</label>
        <note>catalytic</note>
    </ligand>
</feature>
<dbReference type="InterPro" id="IPR020550">
    <property type="entry name" value="Inositol_monophosphatase_CS"/>
</dbReference>
<dbReference type="AlphaFoldDB" id="A0A7W6EEB1"/>
<dbReference type="PANTHER" id="PTHR20854">
    <property type="entry name" value="INOSITOL MONOPHOSPHATASE"/>
    <property type="match status" value="1"/>
</dbReference>